<keyword evidence="3" id="KW-0540">Nuclease</keyword>
<dbReference type="SUPFAM" id="SSF64182">
    <property type="entry name" value="DHH phosphoesterases"/>
    <property type="match status" value="1"/>
</dbReference>
<reference evidence="10" key="1">
    <citation type="journal article" date="2020" name="mSystems">
        <title>Genome- and Community-Level Interaction Insights into Carbon Utilization and Element Cycling Functions of Hydrothermarchaeota in Hydrothermal Sediment.</title>
        <authorList>
            <person name="Zhou Z."/>
            <person name="Liu Y."/>
            <person name="Xu W."/>
            <person name="Pan J."/>
            <person name="Luo Z.H."/>
            <person name="Li M."/>
        </authorList>
    </citation>
    <scope>NUCLEOTIDE SEQUENCE [LARGE SCALE GENOMIC DNA]</scope>
    <source>
        <strain evidence="10">SpSt-1224</strain>
    </source>
</reference>
<keyword evidence="6" id="KW-0175">Coiled coil</keyword>
<gene>
    <name evidence="10" type="primary">recJ</name>
    <name evidence="10" type="ORF">ENN98_05800</name>
</gene>
<comment type="caution">
    <text evidence="10">The sequence shown here is derived from an EMBL/GenBank/DDBJ whole genome shotgun (WGS) entry which is preliminary data.</text>
</comment>
<dbReference type="InterPro" id="IPR001667">
    <property type="entry name" value="DDH_dom"/>
</dbReference>
<evidence type="ECO:0000256" key="1">
    <source>
        <dbReference type="ARBA" id="ARBA00005915"/>
    </source>
</evidence>
<dbReference type="Pfam" id="PF17768">
    <property type="entry name" value="RecJ_OB"/>
    <property type="match status" value="1"/>
</dbReference>
<keyword evidence="4" id="KW-0378">Hydrolase</keyword>
<proteinExistence type="inferred from homology"/>
<evidence type="ECO:0000313" key="10">
    <source>
        <dbReference type="EMBL" id="HET98191.1"/>
    </source>
</evidence>
<dbReference type="Gene3D" id="3.10.310.30">
    <property type="match status" value="1"/>
</dbReference>
<evidence type="ECO:0000259" key="8">
    <source>
        <dbReference type="Pfam" id="PF02272"/>
    </source>
</evidence>
<accession>A0A7C2XRP1</accession>
<dbReference type="Pfam" id="PF01368">
    <property type="entry name" value="DHH"/>
    <property type="match status" value="1"/>
</dbReference>
<keyword evidence="5 10" id="KW-0269">Exonuclease</keyword>
<dbReference type="InterPro" id="IPR004610">
    <property type="entry name" value="RecJ"/>
</dbReference>
<feature type="domain" description="RecJ OB" evidence="9">
    <location>
        <begin position="476"/>
        <end position="568"/>
    </location>
</feature>
<organism evidence="10">
    <name type="scientific">Desulfurivibrio alkaliphilus</name>
    <dbReference type="NCBI Taxonomy" id="427923"/>
    <lineage>
        <taxon>Bacteria</taxon>
        <taxon>Pseudomonadati</taxon>
        <taxon>Thermodesulfobacteriota</taxon>
        <taxon>Desulfobulbia</taxon>
        <taxon>Desulfobulbales</taxon>
        <taxon>Desulfobulbaceae</taxon>
        <taxon>Desulfurivibrio</taxon>
    </lineage>
</organism>
<dbReference type="InterPro" id="IPR003156">
    <property type="entry name" value="DHHA1_dom"/>
</dbReference>
<name>A0A7C2XRP1_9BACT</name>
<comment type="similarity">
    <text evidence="1">Belongs to the RecJ family.</text>
</comment>
<evidence type="ECO:0000256" key="6">
    <source>
        <dbReference type="SAM" id="Coils"/>
    </source>
</evidence>
<evidence type="ECO:0000256" key="3">
    <source>
        <dbReference type="ARBA" id="ARBA00022722"/>
    </source>
</evidence>
<evidence type="ECO:0000259" key="7">
    <source>
        <dbReference type="Pfam" id="PF01368"/>
    </source>
</evidence>
<dbReference type="Proteomes" id="UP000885986">
    <property type="component" value="Unassembled WGS sequence"/>
</dbReference>
<feature type="domain" description="DDH" evidence="7">
    <location>
        <begin position="81"/>
        <end position="242"/>
    </location>
</feature>
<dbReference type="GO" id="GO:0006281">
    <property type="term" value="P:DNA repair"/>
    <property type="evidence" value="ECO:0007669"/>
    <property type="project" value="InterPro"/>
</dbReference>
<evidence type="ECO:0000256" key="4">
    <source>
        <dbReference type="ARBA" id="ARBA00022801"/>
    </source>
</evidence>
<evidence type="ECO:0000259" key="9">
    <source>
        <dbReference type="Pfam" id="PF17768"/>
    </source>
</evidence>
<dbReference type="GO" id="GO:0003676">
    <property type="term" value="F:nucleic acid binding"/>
    <property type="evidence" value="ECO:0007669"/>
    <property type="project" value="InterPro"/>
</dbReference>
<dbReference type="AlphaFoldDB" id="A0A7C2XRP1"/>
<feature type="coiled-coil region" evidence="6">
    <location>
        <begin position="323"/>
        <end position="350"/>
    </location>
</feature>
<dbReference type="PANTHER" id="PTHR30255">
    <property type="entry name" value="SINGLE-STRANDED-DNA-SPECIFIC EXONUCLEASE RECJ"/>
    <property type="match status" value="1"/>
</dbReference>
<dbReference type="InterPro" id="IPR038763">
    <property type="entry name" value="DHH_sf"/>
</dbReference>
<evidence type="ECO:0000256" key="2">
    <source>
        <dbReference type="ARBA" id="ARBA00019841"/>
    </source>
</evidence>
<dbReference type="Gene3D" id="3.90.1640.30">
    <property type="match status" value="1"/>
</dbReference>
<dbReference type="InterPro" id="IPR041122">
    <property type="entry name" value="RecJ_OB"/>
</dbReference>
<dbReference type="EMBL" id="DSDS01000135">
    <property type="protein sequence ID" value="HET98191.1"/>
    <property type="molecule type" value="Genomic_DNA"/>
</dbReference>
<dbReference type="GO" id="GO:0006310">
    <property type="term" value="P:DNA recombination"/>
    <property type="evidence" value="ECO:0007669"/>
    <property type="project" value="InterPro"/>
</dbReference>
<evidence type="ECO:0000256" key="5">
    <source>
        <dbReference type="ARBA" id="ARBA00022839"/>
    </source>
</evidence>
<feature type="domain" description="DHHA1" evidence="8">
    <location>
        <begin position="360"/>
        <end position="453"/>
    </location>
</feature>
<protein>
    <recommendedName>
        <fullName evidence="2">Single-stranded-DNA-specific exonuclease RecJ</fullName>
    </recommendedName>
</protein>
<dbReference type="NCBIfam" id="TIGR00644">
    <property type="entry name" value="recJ"/>
    <property type="match status" value="1"/>
</dbReference>
<dbReference type="PANTHER" id="PTHR30255:SF2">
    <property type="entry name" value="SINGLE-STRANDED-DNA-SPECIFIC EXONUCLEASE RECJ"/>
    <property type="match status" value="1"/>
</dbReference>
<sequence length="576" mass="62390">MFDTPLDPPALEPGRCRLLAQRLGLPQALVAVLWRRGVQDEAGISAFLYPNLQELPDPDLMRGMREASTIMATAVEEGRPIVIYADYDADGVTAGALLYLFLRRLGHRNLHYLLPHRITDGYGVHAHLLGAMTQKLAIASCNPLLITVDCGISDHRAVTAAKELGYTVIITDHHRPPAILPPAAAILNPHQEGCPFPHKELAGVGVAFYLLMGLRRRLVQAGRPAEKLPNLKGYLDLVALGTVADMVSVRGINRILVKAGLAVLGSGARPGLAALSAVAGIGGQPLSTADISFQLAPRINAAGRIATPETAFRLLISESPAEAADLAAELEEMNRQRRELSERISAEVKEKITLKQSDNKNILIHSSPEWHPGVLGIAATRLSREFQRPTILFNLGEGVARGSGRSVAGLDLLAAVTTCQEWLTGYGGHAAALGLSLDQGHLAAFSRQLDQEVGRLMAEIPQPPPAEPDWFFPDGRLDPRLLEVYPLLEPFGPGNPEPLFGVQGKLERPGIVGGNHLRFRWRQPGLSCSGIAFDHGADLLPLSHQTMNLTFAFQRNNYQGRSNWQMRVFGITPTGN</sequence>
<dbReference type="InterPro" id="IPR051673">
    <property type="entry name" value="SSDNA_exonuclease_RecJ"/>
</dbReference>
<dbReference type="Pfam" id="PF02272">
    <property type="entry name" value="DHHA1"/>
    <property type="match status" value="1"/>
</dbReference>
<dbReference type="GO" id="GO:0008409">
    <property type="term" value="F:5'-3' exonuclease activity"/>
    <property type="evidence" value="ECO:0007669"/>
    <property type="project" value="InterPro"/>
</dbReference>